<comment type="caution">
    <text evidence="11">The sequence shown here is derived from an EMBL/GenBank/DDBJ whole genome shotgun (WGS) entry which is preliminary data.</text>
</comment>
<dbReference type="InterPro" id="IPR003833">
    <property type="entry name" value="CT_C_D"/>
</dbReference>
<sequence>MESIKTLLIANRGEIATRIITTAHALSIRTIAIYTPADASSPHVRLATHAVPLPAPSTYTSGAAILAIAAAHAADAVIPGYGFLSESPSFATAVAGAGLTWVGPSATCIAAFGVKHTARALAASAGVPVVPGSMGLVGDAEQAVGAADAVGYPVMLKATSGGGGMGLATCRDADGVREAFAGVAGRGEALFGDAGVFVERCVERARHVEVQVFGNGQGAAVHFGERECSVQRRHQKVVEECPSPFVEGRGDGLRERLVEKAVALAEGVRYGSAGTVEFLVDDETGEFFFLEMNTRLQVEHGITELCYGVDLVEMMLRQADAERAGKGGLDGEYLKSLQPKGPKGAAIEVRVYAENPVRDFAPSPGLLQHVEWNKLPGTRIDTWVFTGSTITPNYDPLLAKIMHHAPTRAAAISGLHTVLTTSHLHGPPTNLAILAAILSSPAFAAGRTLTTFLTSTFPAFQPAAIDVVAGGAYTLIQDLPGRPGVGKGIPHAGPMDPLTFQLANALAGNARAEAALEMTLAGPELRFLGDAVVALCGPRVGEATLDGAAFPAWTRVRVRAGQRLKVGRIGGGEDGGGGCRAYLALYGGLPGVAGYFGSKSTSPAVGIGGYQGRQLAAGDLLEIASEVPEELTAEVMVGIPERLRPAYARDWRIKAMPGPHEDGYLLPEDVDMIYGTTWTVSHNASRSGIRLLGPVPRWAREDGGEGGAHPSNLVEYGYPVGALNWTGDDPCIFPVDCPNFGGFVSSTTVIRAEWWKMGQVKAGDALRYERVSLEDALDARARLEAFLSAVEMAVKGTMGWELVEPLDTQSKAPSTLKGEWGKAVLWQRPEQDNQPAVTYRQGGDDHLLIEYGHEQFDLNHRCRVTALESQIRSASTSPAWLRDHLTSTMGCCTSLLLTYDGSAIPRARLLSHLQGLEAQLGDLRGAKLACRRFRLPISFESAAQRAAVARYMETQRPHAPYLPDNLAFVARNNGITPAELRRIYLAGTHVAVAVGFFCGNTVCLPADPRMRLNCPKQNPSRVHTPAGTVSWGGSCMSLYPVDSPGGYQMTGRTVPCFDALGWRRGFETARPWLYRDFDLLTYYEVGEAEMEEVLRRWEAGLYEWEWDEVTFDMAEHNALLAETAEEVRGIRARQAVAQEEMVRAERESLARWREEKKSQQVDESTVESLLDDPAITAIEAPVDANVWKVEVADGDVLKANHLISILEAMKLEISVRLPEDMVTTGGLPVRVEKVLVRPGDTVRAGGRMALVRRG</sequence>
<name>A0ABR3TR84_9PEZI</name>
<keyword evidence="6" id="KW-0092">Biotin</keyword>
<dbReference type="Proteomes" id="UP001521184">
    <property type="component" value="Unassembled WGS sequence"/>
</dbReference>
<dbReference type="InterPro" id="IPR011054">
    <property type="entry name" value="Rudment_hybrid_motif"/>
</dbReference>
<dbReference type="SUPFAM" id="SSF51246">
    <property type="entry name" value="Rudiment single hybrid motif"/>
    <property type="match status" value="1"/>
</dbReference>
<evidence type="ECO:0008006" key="13">
    <source>
        <dbReference type="Google" id="ProtNLM"/>
    </source>
</evidence>
<keyword evidence="4" id="KW-0378">Hydrolase</keyword>
<evidence type="ECO:0000256" key="4">
    <source>
        <dbReference type="ARBA" id="ARBA00022801"/>
    </source>
</evidence>
<dbReference type="InterPro" id="IPR011764">
    <property type="entry name" value="Biotin_carboxylation_dom"/>
</dbReference>
<dbReference type="PANTHER" id="PTHR18866:SF128">
    <property type="entry name" value="UREA AMIDOLYASE"/>
    <property type="match status" value="1"/>
</dbReference>
<reference evidence="11 12" key="1">
    <citation type="journal article" date="2023" name="Plant Dis.">
        <title>First Report of Diplodia intermedia Causing Canker and Dieback Diseases on Apple Trees in Canada.</title>
        <authorList>
            <person name="Ellouze W."/>
            <person name="Ilyukhin E."/>
            <person name="Sulman M."/>
            <person name="Ali S."/>
        </authorList>
    </citation>
    <scope>NUCLEOTIDE SEQUENCE [LARGE SCALE GENOMIC DNA]</scope>
    <source>
        <strain evidence="11 12">M45-28</strain>
    </source>
</reference>
<dbReference type="SUPFAM" id="SSF52440">
    <property type="entry name" value="PreATP-grasp domain"/>
    <property type="match status" value="1"/>
</dbReference>
<evidence type="ECO:0000256" key="6">
    <source>
        <dbReference type="ARBA" id="ARBA00023267"/>
    </source>
</evidence>
<dbReference type="CDD" id="cd06850">
    <property type="entry name" value="biotinyl_domain"/>
    <property type="match status" value="1"/>
</dbReference>
<dbReference type="Pfam" id="PF02785">
    <property type="entry name" value="Biotin_carb_C"/>
    <property type="match status" value="1"/>
</dbReference>
<dbReference type="Gene3D" id="3.30.470.20">
    <property type="entry name" value="ATP-grasp fold, B domain"/>
    <property type="match status" value="1"/>
</dbReference>
<dbReference type="InterPro" id="IPR050856">
    <property type="entry name" value="Biotin_carboxylase_complex"/>
</dbReference>
<comment type="cofactor">
    <cofactor evidence="1">
        <name>biotin</name>
        <dbReference type="ChEBI" id="CHEBI:57586"/>
    </cofactor>
</comment>
<dbReference type="PROSITE" id="PS00867">
    <property type="entry name" value="CPSASE_2"/>
    <property type="match status" value="1"/>
</dbReference>
<evidence type="ECO:0000256" key="5">
    <source>
        <dbReference type="ARBA" id="ARBA00022840"/>
    </source>
</evidence>
<evidence type="ECO:0000259" key="9">
    <source>
        <dbReference type="PROSITE" id="PS50975"/>
    </source>
</evidence>
<feature type="domain" description="ATP-grasp" evidence="9">
    <location>
        <begin position="119"/>
        <end position="320"/>
    </location>
</feature>
<dbReference type="SUPFAM" id="SSF51230">
    <property type="entry name" value="Single hybrid motif"/>
    <property type="match status" value="1"/>
</dbReference>
<feature type="domain" description="Lipoyl-binding" evidence="8">
    <location>
        <begin position="1167"/>
        <end position="1252"/>
    </location>
</feature>
<evidence type="ECO:0000313" key="12">
    <source>
        <dbReference type="Proteomes" id="UP001521184"/>
    </source>
</evidence>
<dbReference type="Pfam" id="PF02626">
    <property type="entry name" value="CT_A_B"/>
    <property type="match status" value="1"/>
</dbReference>
<protein>
    <recommendedName>
        <fullName evidence="13">Urea carboxylase</fullName>
    </recommendedName>
</protein>
<evidence type="ECO:0000256" key="3">
    <source>
        <dbReference type="ARBA" id="ARBA00022741"/>
    </source>
</evidence>
<organism evidence="11 12">
    <name type="scientific">Diplodia intermedia</name>
    <dbReference type="NCBI Taxonomy" id="856260"/>
    <lineage>
        <taxon>Eukaryota</taxon>
        <taxon>Fungi</taxon>
        <taxon>Dikarya</taxon>
        <taxon>Ascomycota</taxon>
        <taxon>Pezizomycotina</taxon>
        <taxon>Dothideomycetes</taxon>
        <taxon>Dothideomycetes incertae sedis</taxon>
        <taxon>Botryosphaeriales</taxon>
        <taxon>Botryosphaeriaceae</taxon>
        <taxon>Diplodia</taxon>
    </lineage>
</organism>
<dbReference type="Gene3D" id="3.30.1360.40">
    <property type="match status" value="1"/>
</dbReference>
<keyword evidence="3 7" id="KW-0547">Nucleotide-binding</keyword>
<dbReference type="PROSITE" id="PS50968">
    <property type="entry name" value="BIOTINYL_LIPOYL"/>
    <property type="match status" value="1"/>
</dbReference>
<dbReference type="PANTHER" id="PTHR18866">
    <property type="entry name" value="CARBOXYLASE:PYRUVATE/ACETYL-COA/PROPIONYL-COA CARBOXYLASE"/>
    <property type="match status" value="1"/>
</dbReference>
<keyword evidence="2" id="KW-0436">Ligase</keyword>
<dbReference type="Pfam" id="PF02682">
    <property type="entry name" value="CT_C_D"/>
    <property type="match status" value="1"/>
</dbReference>
<dbReference type="SUPFAM" id="SSF56059">
    <property type="entry name" value="Glutathione synthetase ATP-binding domain-like"/>
    <property type="match status" value="1"/>
</dbReference>
<dbReference type="InterPro" id="IPR011053">
    <property type="entry name" value="Single_hybrid_motif"/>
</dbReference>
<dbReference type="EMBL" id="JAKEKT020000034">
    <property type="protein sequence ID" value="KAL1642198.1"/>
    <property type="molecule type" value="Genomic_DNA"/>
</dbReference>
<dbReference type="InterPro" id="IPR003778">
    <property type="entry name" value="CT_A_B"/>
</dbReference>
<dbReference type="SMART" id="SM00797">
    <property type="entry name" value="AHS2"/>
    <property type="match status" value="1"/>
</dbReference>
<dbReference type="Pfam" id="PF02786">
    <property type="entry name" value="CPSase_L_D2"/>
    <property type="match status" value="1"/>
</dbReference>
<dbReference type="InterPro" id="IPR000089">
    <property type="entry name" value="Biotin_lipoyl"/>
</dbReference>
<feature type="domain" description="Biotin carboxylation" evidence="10">
    <location>
        <begin position="3"/>
        <end position="458"/>
    </location>
</feature>
<accession>A0ABR3TR84</accession>
<gene>
    <name evidence="11" type="ORF">SLS58_005538</name>
</gene>
<dbReference type="PROSITE" id="PS00866">
    <property type="entry name" value="CPSASE_1"/>
    <property type="match status" value="1"/>
</dbReference>
<dbReference type="InterPro" id="IPR016185">
    <property type="entry name" value="PreATP-grasp_dom_sf"/>
</dbReference>
<proteinExistence type="predicted"/>
<dbReference type="InterPro" id="IPR029000">
    <property type="entry name" value="Cyclophilin-like_dom_sf"/>
</dbReference>
<dbReference type="InterPro" id="IPR011761">
    <property type="entry name" value="ATP-grasp"/>
</dbReference>
<dbReference type="SUPFAM" id="SSF50891">
    <property type="entry name" value="Cyclophilin-like"/>
    <property type="match status" value="2"/>
</dbReference>
<dbReference type="InterPro" id="IPR005482">
    <property type="entry name" value="Biotin_COase_C"/>
</dbReference>
<dbReference type="InterPro" id="IPR005481">
    <property type="entry name" value="BC-like_N"/>
</dbReference>
<evidence type="ECO:0000259" key="8">
    <source>
        <dbReference type="PROSITE" id="PS50968"/>
    </source>
</evidence>
<evidence type="ECO:0000256" key="1">
    <source>
        <dbReference type="ARBA" id="ARBA00001953"/>
    </source>
</evidence>
<keyword evidence="5 7" id="KW-0067">ATP-binding</keyword>
<dbReference type="Gene3D" id="2.40.100.10">
    <property type="entry name" value="Cyclophilin-like"/>
    <property type="match status" value="2"/>
</dbReference>
<evidence type="ECO:0000259" key="10">
    <source>
        <dbReference type="PROSITE" id="PS50979"/>
    </source>
</evidence>
<evidence type="ECO:0000256" key="7">
    <source>
        <dbReference type="PROSITE-ProRule" id="PRU00409"/>
    </source>
</evidence>
<dbReference type="SMART" id="SM00878">
    <property type="entry name" value="Biotin_carb_C"/>
    <property type="match status" value="1"/>
</dbReference>
<keyword evidence="12" id="KW-1185">Reference proteome</keyword>
<dbReference type="PROSITE" id="PS50979">
    <property type="entry name" value="BC"/>
    <property type="match status" value="1"/>
</dbReference>
<evidence type="ECO:0000256" key="2">
    <source>
        <dbReference type="ARBA" id="ARBA00022598"/>
    </source>
</evidence>
<dbReference type="PROSITE" id="PS50975">
    <property type="entry name" value="ATP_GRASP"/>
    <property type="match status" value="1"/>
</dbReference>
<dbReference type="SMART" id="SM00796">
    <property type="entry name" value="AHS1"/>
    <property type="match status" value="1"/>
</dbReference>
<dbReference type="Gene3D" id="2.40.50.100">
    <property type="match status" value="1"/>
</dbReference>
<dbReference type="InterPro" id="IPR005479">
    <property type="entry name" value="CPAse_ATP-bd"/>
</dbReference>
<evidence type="ECO:0000313" key="11">
    <source>
        <dbReference type="EMBL" id="KAL1642198.1"/>
    </source>
</evidence>
<dbReference type="Pfam" id="PF00289">
    <property type="entry name" value="Biotin_carb_N"/>
    <property type="match status" value="1"/>
</dbReference>
<dbReference type="SUPFAM" id="SSF160467">
    <property type="entry name" value="PH0987 N-terminal domain-like"/>
    <property type="match status" value="1"/>
</dbReference>